<reference evidence="1 2" key="1">
    <citation type="submission" date="2016-10" db="EMBL/GenBank/DDBJ databases">
        <authorList>
            <person name="de Groot N.N."/>
        </authorList>
    </citation>
    <scope>NUCLEOTIDE SEQUENCE [LARGE SCALE GENOMIC DNA]</scope>
    <source>
        <strain evidence="1 2">R-24608</strain>
    </source>
</reference>
<proteinExistence type="predicted"/>
<evidence type="ECO:0000313" key="2">
    <source>
        <dbReference type="Proteomes" id="UP000183656"/>
    </source>
</evidence>
<evidence type="ECO:0000313" key="1">
    <source>
        <dbReference type="EMBL" id="SFU32112.1"/>
    </source>
</evidence>
<sequence length="172" mass="20032">MPSLRTSRLLQAQSFDAISQFLREGMADEATREMRDSLSALSQQIEALVQARRKRVDVAALIPLGRALADSARAHQRLMNGLGTPWQSLYEFAAYQRDLRRLRDALDAWLLVLEQHSRRERRVFQQFEQRAWRTLGGALLLIDMYEQSSTWPQQAQPVRAPSWWQRLRAWLG</sequence>
<organism evidence="1 2">
    <name type="scientific">Paenacidovorax caeni</name>
    <dbReference type="NCBI Taxonomy" id="343013"/>
    <lineage>
        <taxon>Bacteria</taxon>
        <taxon>Pseudomonadati</taxon>
        <taxon>Pseudomonadota</taxon>
        <taxon>Betaproteobacteria</taxon>
        <taxon>Burkholderiales</taxon>
        <taxon>Comamonadaceae</taxon>
        <taxon>Paenacidovorax</taxon>
    </lineage>
</organism>
<dbReference type="STRING" id="343013.SAMN04489707_1001223"/>
<dbReference type="RefSeq" id="WP_054255409.1">
    <property type="nucleotide sequence ID" value="NZ_CYIG01000007.1"/>
</dbReference>
<dbReference type="AlphaFoldDB" id="A0A1I7F7E8"/>
<evidence type="ECO:0008006" key="3">
    <source>
        <dbReference type="Google" id="ProtNLM"/>
    </source>
</evidence>
<name>A0A1I7F7E8_9BURK</name>
<dbReference type="Proteomes" id="UP000183656">
    <property type="component" value="Unassembled WGS sequence"/>
</dbReference>
<dbReference type="OrthoDB" id="8808478at2"/>
<gene>
    <name evidence="1" type="ORF">SAMN04489707_1001223</name>
</gene>
<dbReference type="EMBL" id="FPBX01000001">
    <property type="protein sequence ID" value="SFU32112.1"/>
    <property type="molecule type" value="Genomic_DNA"/>
</dbReference>
<accession>A0A1I7F7E8</accession>
<protein>
    <recommendedName>
        <fullName evidence="3">Hemerythrin HHE cation binding domain-containing protein</fullName>
    </recommendedName>
</protein>
<keyword evidence="2" id="KW-1185">Reference proteome</keyword>